<evidence type="ECO:0000256" key="1">
    <source>
        <dbReference type="ARBA" id="ARBA00005964"/>
    </source>
</evidence>
<feature type="signal peptide" evidence="5">
    <location>
        <begin position="1"/>
        <end position="16"/>
    </location>
</feature>
<protein>
    <recommendedName>
        <fullName evidence="5">Carboxylic ester hydrolase</fullName>
        <ecNumber evidence="5">3.1.1.-</ecNumber>
    </recommendedName>
</protein>
<dbReference type="InterPro" id="IPR019826">
    <property type="entry name" value="Carboxylesterase_B_AS"/>
</dbReference>
<reference evidence="7 8" key="1">
    <citation type="submission" date="2024-08" db="EMBL/GenBank/DDBJ databases">
        <authorList>
            <person name="Cucini C."/>
            <person name="Frati F."/>
        </authorList>
    </citation>
    <scope>NUCLEOTIDE SEQUENCE [LARGE SCALE GENOMIC DNA]</scope>
</reference>
<dbReference type="EMBL" id="CAXLJM020000072">
    <property type="protein sequence ID" value="CAL8127160.1"/>
    <property type="molecule type" value="Genomic_DNA"/>
</dbReference>
<dbReference type="InterPro" id="IPR050309">
    <property type="entry name" value="Type-B_Carboxylest/Lipase"/>
</dbReference>
<keyword evidence="4" id="KW-0325">Glycoprotein</keyword>
<evidence type="ECO:0000256" key="5">
    <source>
        <dbReference type="RuleBase" id="RU361235"/>
    </source>
</evidence>
<dbReference type="PANTHER" id="PTHR11559">
    <property type="entry name" value="CARBOXYLESTERASE"/>
    <property type="match status" value="1"/>
</dbReference>
<feature type="domain" description="Carboxylesterase type B" evidence="6">
    <location>
        <begin position="55"/>
        <end position="574"/>
    </location>
</feature>
<organism evidence="7 8">
    <name type="scientific">Orchesella dallaii</name>
    <dbReference type="NCBI Taxonomy" id="48710"/>
    <lineage>
        <taxon>Eukaryota</taxon>
        <taxon>Metazoa</taxon>
        <taxon>Ecdysozoa</taxon>
        <taxon>Arthropoda</taxon>
        <taxon>Hexapoda</taxon>
        <taxon>Collembola</taxon>
        <taxon>Entomobryomorpha</taxon>
        <taxon>Entomobryoidea</taxon>
        <taxon>Orchesellidae</taxon>
        <taxon>Orchesellinae</taxon>
        <taxon>Orchesella</taxon>
    </lineage>
</organism>
<gene>
    <name evidence="7" type="ORF">ODALV1_LOCUS21719</name>
</gene>
<dbReference type="PROSITE" id="PS00122">
    <property type="entry name" value="CARBOXYLESTERASE_B_1"/>
    <property type="match status" value="1"/>
</dbReference>
<keyword evidence="5" id="KW-0732">Signal</keyword>
<keyword evidence="8" id="KW-1185">Reference proteome</keyword>
<evidence type="ECO:0000313" key="8">
    <source>
        <dbReference type="Proteomes" id="UP001642540"/>
    </source>
</evidence>
<accession>A0ABP1RG72</accession>
<keyword evidence="3 5" id="KW-0378">Hydrolase</keyword>
<evidence type="ECO:0000313" key="7">
    <source>
        <dbReference type="EMBL" id="CAL8127160.1"/>
    </source>
</evidence>
<feature type="chain" id="PRO_5044964162" description="Carboxylic ester hydrolase" evidence="5">
    <location>
        <begin position="17"/>
        <end position="601"/>
    </location>
</feature>
<comment type="similarity">
    <text evidence="1 5">Belongs to the type-B carboxylesterase/lipase family.</text>
</comment>
<dbReference type="InterPro" id="IPR002018">
    <property type="entry name" value="CarbesteraseB"/>
</dbReference>
<keyword evidence="2" id="KW-0719">Serine esterase</keyword>
<dbReference type="Proteomes" id="UP001642540">
    <property type="component" value="Unassembled WGS sequence"/>
</dbReference>
<evidence type="ECO:0000256" key="2">
    <source>
        <dbReference type="ARBA" id="ARBA00022487"/>
    </source>
</evidence>
<dbReference type="EC" id="3.1.1.-" evidence="5"/>
<evidence type="ECO:0000259" key="6">
    <source>
        <dbReference type="Pfam" id="PF00135"/>
    </source>
</evidence>
<dbReference type="Pfam" id="PF00135">
    <property type="entry name" value="COesterase"/>
    <property type="match status" value="1"/>
</dbReference>
<dbReference type="SUPFAM" id="SSF53474">
    <property type="entry name" value="alpha/beta-Hydrolases"/>
    <property type="match status" value="1"/>
</dbReference>
<proteinExistence type="inferred from homology"/>
<dbReference type="Gene3D" id="3.40.50.1820">
    <property type="entry name" value="alpha/beta hydrolase"/>
    <property type="match status" value="1"/>
</dbReference>
<comment type="caution">
    <text evidence="7">The sequence shown here is derived from an EMBL/GenBank/DDBJ whole genome shotgun (WGS) entry which is preliminary data.</text>
</comment>
<dbReference type="InterPro" id="IPR029058">
    <property type="entry name" value="AB_hydrolase_fold"/>
</dbReference>
<evidence type="ECO:0000256" key="3">
    <source>
        <dbReference type="ARBA" id="ARBA00022801"/>
    </source>
</evidence>
<evidence type="ECO:0000256" key="4">
    <source>
        <dbReference type="ARBA" id="ARBA00023180"/>
    </source>
</evidence>
<name>A0ABP1RG72_9HEXA</name>
<sequence length="601" mass="67325">MLFATTFLFQLACAWFQCELGLVPPYIFTSSNNNRLLPPNPLIGRRSSNKNTESQDPLVVTKLGLIQGKKVKISDAREIYSFTGVPYGESTSKYRFRAPAPRAPWKGILQAKYPSPYCIQSNVMTLGMVRGQEDCLYLDIHTPKIQDSTNSSLYPVLMWLPAGANEYGKSKSYGPKYLLQEDVVFVPINVRNGIFGFLSTGDEYASGNWGLKDQALAVEWVHENIAAFGGDPNRIVLGGLSSGGCAAHSMLFTNHVAKNYLSGIISLSCSTFANHGLDGLGRVKAASDIIAREADCPTSQQGRSKEMVECLRKKDPYFLHTKLTTLYKSMPPGSSSLGPTLEPNLTSSFISELPEELYRRGKVLPIPLIMTRSDSEDRTVFMAFRYTLLPALSRRWSTWAPKLFRVCLRTSKQEATIEESQQSLLQLTEFYFNKTTPPNFMRNIDYRQFTSLFDDGMYNLPMWKAIEFHQKVAPCYAYINKQNTFSINPTLTALTGFTEIGGTHGSDYVYFFNNSRTIPPLPVGSDIEKASKKLINMIVNFAAHGAPLYSTKSGGLITAWKPVEDIRNPIVLEVGLVNEIKMIHDPVASSNRLRFWEKLRF</sequence>